<evidence type="ECO:0000256" key="1">
    <source>
        <dbReference type="SAM" id="MobiDB-lite"/>
    </source>
</evidence>
<dbReference type="EMBL" id="SODF01000002">
    <property type="protein sequence ID" value="TDW19374.1"/>
    <property type="molecule type" value="Genomic_DNA"/>
</dbReference>
<organism evidence="2 3">
    <name type="scientific">Kribbella kalugense</name>
    <dbReference type="NCBI Taxonomy" id="2512221"/>
    <lineage>
        <taxon>Bacteria</taxon>
        <taxon>Bacillati</taxon>
        <taxon>Actinomycetota</taxon>
        <taxon>Actinomycetes</taxon>
        <taxon>Propionibacteriales</taxon>
        <taxon>Kribbellaceae</taxon>
        <taxon>Kribbella</taxon>
    </lineage>
</organism>
<name>A0A4V3G7K3_9ACTN</name>
<evidence type="ECO:0000313" key="2">
    <source>
        <dbReference type="EMBL" id="TDW19374.1"/>
    </source>
</evidence>
<reference evidence="2 3" key="1">
    <citation type="submission" date="2019-03" db="EMBL/GenBank/DDBJ databases">
        <title>Genomic Encyclopedia of Type Strains, Phase III (KMG-III): the genomes of soil and plant-associated and newly described type strains.</title>
        <authorList>
            <person name="Whitman W."/>
        </authorList>
    </citation>
    <scope>NUCLEOTIDE SEQUENCE [LARGE SCALE GENOMIC DNA]</scope>
    <source>
        <strain evidence="2 3">VKM Ac-2570</strain>
    </source>
</reference>
<feature type="region of interest" description="Disordered" evidence="1">
    <location>
        <begin position="261"/>
        <end position="285"/>
    </location>
</feature>
<sequence length="285" mass="30983">MISANPGAWDQLRGFAQVQAREANAALGVLDERLAGAGSRGERVAAFEAAYRHVAEWRYQVALEGKWTRPGASAEDVRAPLGMGMVYRVTPDNVLSDQDSPAFKMLKSLEKVALERLDGSHGLQNRVRLHSGRRVNGNTVRYIPGPREVRTVTAEPDDREVLRRASFEVLAELEEAKAAGGTDPEQRQAFVDAAYFLVQGPEFKRGSDAIMRTFLVAAHTRVFDAAPVLPQAIDLDGMVRGQEGFKQVMHEQLRIAAPPAAQPAVDAGSERAAVTSLNRGGGMAR</sequence>
<proteinExistence type="predicted"/>
<accession>A0A4V3G7K3</accession>
<dbReference type="Proteomes" id="UP000295447">
    <property type="component" value="Unassembled WGS sequence"/>
</dbReference>
<gene>
    <name evidence="2" type="ORF">EV650_5980</name>
</gene>
<comment type="caution">
    <text evidence="2">The sequence shown here is derived from an EMBL/GenBank/DDBJ whole genome shotgun (WGS) entry which is preliminary data.</text>
</comment>
<evidence type="ECO:0000313" key="3">
    <source>
        <dbReference type="Proteomes" id="UP000295447"/>
    </source>
</evidence>
<dbReference type="AlphaFoldDB" id="A0A4V3G7K3"/>
<protein>
    <submittedName>
        <fullName evidence="2">Uncharacterized protein</fullName>
    </submittedName>
</protein>
<keyword evidence="3" id="KW-1185">Reference proteome</keyword>